<organism evidence="3 4">
    <name type="scientific">Prymnesium parvum</name>
    <name type="common">Toxic golden alga</name>
    <dbReference type="NCBI Taxonomy" id="97485"/>
    <lineage>
        <taxon>Eukaryota</taxon>
        <taxon>Haptista</taxon>
        <taxon>Haptophyta</taxon>
        <taxon>Prymnesiophyceae</taxon>
        <taxon>Prymnesiales</taxon>
        <taxon>Prymnesiaceae</taxon>
        <taxon>Prymnesium</taxon>
    </lineage>
</organism>
<proteinExistence type="predicted"/>
<dbReference type="Pfam" id="PF12159">
    <property type="entry name" value="DUF3593"/>
    <property type="match status" value="1"/>
</dbReference>
<feature type="region of interest" description="Disordered" evidence="1">
    <location>
        <begin position="334"/>
        <end position="358"/>
    </location>
</feature>
<feature type="transmembrane region" description="Helical" evidence="2">
    <location>
        <begin position="220"/>
        <end position="240"/>
    </location>
</feature>
<evidence type="ECO:0008006" key="5">
    <source>
        <dbReference type="Google" id="ProtNLM"/>
    </source>
</evidence>
<evidence type="ECO:0000256" key="2">
    <source>
        <dbReference type="SAM" id="Phobius"/>
    </source>
</evidence>
<sequence>MVLLPLSPSPSGLRPALRPPPPSATMLAPELSSLQPPLLSPSLLSADSAFSSTADELAGSLFGASLFPWLAMLYWMKHPTVRAPPGVSFGLTFLLAFVFASIPAAVAAGLLYGASLADADWLHGAAESLLAITNCVVVLGFRDALGASRGGSAASAAAAAKANVYRRAAYALGGVAGLSAVAVAVGGDASVHTAWLGGVGNLPSGLWADEPANALSIPTWAIHTSSLVEWLVAMGLAWRYAEESGQRRWKGVTWGMLPLHTSGIVACTYHLFYNTPIIAWCVPLQAGMTCVGNTTLALACLRLALASGWTWQMGKDEAAALLATVSDDVAKLLRTSGAPPTPRPTPPNDSTRGSSADEATAATPAALRGWEDLGDAWAENSDAVFLLKLAALSASLAYLVKYAPALLPHPVTAAWAELPEEVVSAVALSVIVIPTALNCAKWVQRSREDAEFVGDF</sequence>
<feature type="transmembrane region" description="Helical" evidence="2">
    <location>
        <begin position="168"/>
        <end position="187"/>
    </location>
</feature>
<name>A0AB34IDQ0_PRYPA</name>
<comment type="caution">
    <text evidence="3">The sequence shown here is derived from an EMBL/GenBank/DDBJ whole genome shotgun (WGS) entry which is preliminary data.</text>
</comment>
<keyword evidence="2" id="KW-0472">Membrane</keyword>
<dbReference type="InterPro" id="IPR019634">
    <property type="entry name" value="Uncharacterised_Ycf49"/>
</dbReference>
<accession>A0AB34IDQ0</accession>
<dbReference type="PANTHER" id="PTHR33833">
    <property type="entry name" value="NUCLEOLAR-LIKE PROTEIN-RELATED"/>
    <property type="match status" value="1"/>
</dbReference>
<feature type="transmembrane region" description="Helical" evidence="2">
    <location>
        <begin position="277"/>
        <end position="305"/>
    </location>
</feature>
<feature type="transmembrane region" description="Helical" evidence="2">
    <location>
        <begin position="57"/>
        <end position="75"/>
    </location>
</feature>
<feature type="compositionally biased region" description="Low complexity" evidence="1">
    <location>
        <begin position="1"/>
        <end position="16"/>
    </location>
</feature>
<feature type="transmembrane region" description="Helical" evidence="2">
    <location>
        <begin position="121"/>
        <end position="141"/>
    </location>
</feature>
<dbReference type="InterPro" id="IPR021995">
    <property type="entry name" value="DUF3593"/>
</dbReference>
<keyword evidence="2" id="KW-1133">Transmembrane helix</keyword>
<dbReference type="AlphaFoldDB" id="A0AB34IDQ0"/>
<dbReference type="Pfam" id="PF10693">
    <property type="entry name" value="DUF2499"/>
    <property type="match status" value="1"/>
</dbReference>
<dbReference type="EMBL" id="JBGBPQ010000030">
    <property type="protein sequence ID" value="KAL1496004.1"/>
    <property type="molecule type" value="Genomic_DNA"/>
</dbReference>
<keyword evidence="2" id="KW-0812">Transmembrane</keyword>
<dbReference type="Proteomes" id="UP001515480">
    <property type="component" value="Unassembled WGS sequence"/>
</dbReference>
<feature type="transmembrane region" description="Helical" evidence="2">
    <location>
        <begin position="252"/>
        <end position="271"/>
    </location>
</feature>
<keyword evidence="4" id="KW-1185">Reference proteome</keyword>
<dbReference type="PANTHER" id="PTHR33833:SF3">
    <property type="entry name" value="YCF49-LIKE PROTEIN"/>
    <property type="match status" value="1"/>
</dbReference>
<evidence type="ECO:0000313" key="3">
    <source>
        <dbReference type="EMBL" id="KAL1496004.1"/>
    </source>
</evidence>
<feature type="region of interest" description="Disordered" evidence="1">
    <location>
        <begin position="1"/>
        <end position="20"/>
    </location>
</feature>
<gene>
    <name evidence="3" type="ORF">AB1Y20_014640</name>
</gene>
<protein>
    <recommendedName>
        <fullName evidence="5">Ycf49-like protein</fullName>
    </recommendedName>
</protein>
<reference evidence="3 4" key="1">
    <citation type="journal article" date="2024" name="Science">
        <title>Giant polyketide synthase enzymes in the biosynthesis of giant marine polyether toxins.</title>
        <authorList>
            <person name="Fallon T.R."/>
            <person name="Shende V.V."/>
            <person name="Wierzbicki I.H."/>
            <person name="Pendleton A.L."/>
            <person name="Watervoot N.F."/>
            <person name="Auber R.P."/>
            <person name="Gonzalez D.J."/>
            <person name="Wisecaver J.H."/>
            <person name="Moore B.S."/>
        </authorList>
    </citation>
    <scope>NUCLEOTIDE SEQUENCE [LARGE SCALE GENOMIC DNA]</scope>
    <source>
        <strain evidence="3 4">12B1</strain>
    </source>
</reference>
<evidence type="ECO:0000256" key="1">
    <source>
        <dbReference type="SAM" id="MobiDB-lite"/>
    </source>
</evidence>
<evidence type="ECO:0000313" key="4">
    <source>
        <dbReference type="Proteomes" id="UP001515480"/>
    </source>
</evidence>
<feature type="transmembrane region" description="Helical" evidence="2">
    <location>
        <begin position="87"/>
        <end position="115"/>
    </location>
</feature>